<reference evidence="2 3" key="1">
    <citation type="submission" date="2023-01" db="EMBL/GenBank/DDBJ databases">
        <title>Analysis of 21 Apiospora genomes using comparative genomics revels a genus with tremendous synthesis potential of carbohydrate active enzymes and secondary metabolites.</title>
        <authorList>
            <person name="Sorensen T."/>
        </authorList>
    </citation>
    <scope>NUCLEOTIDE SEQUENCE [LARGE SCALE GENOMIC DNA]</scope>
    <source>
        <strain evidence="2 3">CBS 114990</strain>
    </source>
</reference>
<feature type="compositionally biased region" description="Low complexity" evidence="1">
    <location>
        <begin position="192"/>
        <end position="207"/>
    </location>
</feature>
<dbReference type="Proteomes" id="UP001433268">
    <property type="component" value="Unassembled WGS sequence"/>
</dbReference>
<keyword evidence="3" id="KW-1185">Reference proteome</keyword>
<feature type="region of interest" description="Disordered" evidence="1">
    <location>
        <begin position="1"/>
        <end position="51"/>
    </location>
</feature>
<accession>A0ABR1XAC5</accession>
<dbReference type="RefSeq" id="XP_066674398.1">
    <property type="nucleotide sequence ID" value="XM_066804625.1"/>
</dbReference>
<feature type="compositionally biased region" description="Polar residues" evidence="1">
    <location>
        <begin position="163"/>
        <end position="179"/>
    </location>
</feature>
<evidence type="ECO:0000256" key="1">
    <source>
        <dbReference type="SAM" id="MobiDB-lite"/>
    </source>
</evidence>
<proteinExistence type="predicted"/>
<comment type="caution">
    <text evidence="2">The sequence shown here is derived from an EMBL/GenBank/DDBJ whole genome shotgun (WGS) entry which is preliminary data.</text>
</comment>
<organism evidence="2 3">
    <name type="scientific">Apiospora hydei</name>
    <dbReference type="NCBI Taxonomy" id="1337664"/>
    <lineage>
        <taxon>Eukaryota</taxon>
        <taxon>Fungi</taxon>
        <taxon>Dikarya</taxon>
        <taxon>Ascomycota</taxon>
        <taxon>Pezizomycotina</taxon>
        <taxon>Sordariomycetes</taxon>
        <taxon>Xylariomycetidae</taxon>
        <taxon>Amphisphaeriales</taxon>
        <taxon>Apiosporaceae</taxon>
        <taxon>Apiospora</taxon>
    </lineage>
</organism>
<feature type="region of interest" description="Disordered" evidence="1">
    <location>
        <begin position="245"/>
        <end position="271"/>
    </location>
</feature>
<dbReference type="GeneID" id="92037685"/>
<feature type="compositionally biased region" description="Low complexity" evidence="1">
    <location>
        <begin position="255"/>
        <end position="268"/>
    </location>
</feature>
<evidence type="ECO:0000313" key="3">
    <source>
        <dbReference type="Proteomes" id="UP001433268"/>
    </source>
</evidence>
<protein>
    <submittedName>
        <fullName evidence="2">RNA polymerase II transcription factor B subunit 1</fullName>
    </submittedName>
</protein>
<feature type="region of interest" description="Disordered" evidence="1">
    <location>
        <begin position="163"/>
        <end position="207"/>
    </location>
</feature>
<sequence>MATTAAAPPVLADIANTAAAPRPLKPRKLDSDEDSSSEILSSMPDAFPTSSSTICATEDTLARTAPEPATAAATATTKQFLRPATPARLMNIDLNYESPLARLELTPFLYGRGTELAPITEQRSLSTLRNGINVKDRSISAQEQEFPLLSRSGGLRRQESFSLDSGKSHILQTQQQYQHEQALLHRSSKEPTSATHGGSSSFSSSAAARRQSIDTARILAEIKSYPHLPPFSPHTQVVTPPEYHEWALSHPGPSPTAGTSSNAAASGPRTEATARIWRSTLLCGGPGSLHHLLLRPRLLTPL</sequence>
<evidence type="ECO:0000313" key="2">
    <source>
        <dbReference type="EMBL" id="KAK8093625.1"/>
    </source>
</evidence>
<name>A0ABR1XAC5_9PEZI</name>
<dbReference type="EMBL" id="JAQQWN010000002">
    <property type="protein sequence ID" value="KAK8093625.1"/>
    <property type="molecule type" value="Genomic_DNA"/>
</dbReference>
<gene>
    <name evidence="2" type="ORF">PG997_000310</name>
</gene>